<reference evidence="4 5" key="1">
    <citation type="submission" date="2024-06" db="EMBL/GenBank/DDBJ databases">
        <title>The Natural Products Discovery Center: Release of the First 8490 Sequenced Strains for Exploring Actinobacteria Biosynthetic Diversity.</title>
        <authorList>
            <person name="Kalkreuter E."/>
            <person name="Kautsar S.A."/>
            <person name="Yang D."/>
            <person name="Bader C.D."/>
            <person name="Teijaro C.N."/>
            <person name="Fluegel L."/>
            <person name="Davis C.M."/>
            <person name="Simpson J.R."/>
            <person name="Lauterbach L."/>
            <person name="Steele A.D."/>
            <person name="Gui C."/>
            <person name="Meng S."/>
            <person name="Li G."/>
            <person name="Viehrig K."/>
            <person name="Ye F."/>
            <person name="Su P."/>
            <person name="Kiefer A.F."/>
            <person name="Nichols A."/>
            <person name="Cepeda A.J."/>
            <person name="Yan W."/>
            <person name="Fan B."/>
            <person name="Jiang Y."/>
            <person name="Adhikari A."/>
            <person name="Zheng C.-J."/>
            <person name="Schuster L."/>
            <person name="Cowan T.M."/>
            <person name="Smanski M.J."/>
            <person name="Chevrette M.G."/>
            <person name="De Carvalho L.P.S."/>
            <person name="Shen B."/>
        </authorList>
    </citation>
    <scope>NUCLEOTIDE SEQUENCE [LARGE SCALE GENOMIC DNA]</scope>
    <source>
        <strain evidence="4 5">NPDC052347</strain>
    </source>
</reference>
<organism evidence="4 5">
    <name type="scientific">Streptomyces orinoci</name>
    <name type="common">Streptoverticillium orinoci</name>
    <dbReference type="NCBI Taxonomy" id="67339"/>
    <lineage>
        <taxon>Bacteria</taxon>
        <taxon>Bacillati</taxon>
        <taxon>Actinomycetota</taxon>
        <taxon>Actinomycetes</taxon>
        <taxon>Kitasatosporales</taxon>
        <taxon>Streptomycetaceae</taxon>
        <taxon>Streptomyces</taxon>
    </lineage>
</organism>
<dbReference type="InterPro" id="IPR001932">
    <property type="entry name" value="PPM-type_phosphatase-like_dom"/>
</dbReference>
<keyword evidence="2" id="KW-0472">Membrane</keyword>
<dbReference type="InterPro" id="IPR052016">
    <property type="entry name" value="Bact_Sigma-Reg"/>
</dbReference>
<comment type="caution">
    <text evidence="4">The sequence shown here is derived from an EMBL/GenBank/DDBJ whole genome shotgun (WGS) entry which is preliminary data.</text>
</comment>
<evidence type="ECO:0000259" key="3">
    <source>
        <dbReference type="SMART" id="SM00331"/>
    </source>
</evidence>
<dbReference type="InterPro" id="IPR036457">
    <property type="entry name" value="PPM-type-like_dom_sf"/>
</dbReference>
<evidence type="ECO:0000256" key="1">
    <source>
        <dbReference type="ARBA" id="ARBA00022801"/>
    </source>
</evidence>
<protein>
    <submittedName>
        <fullName evidence="4">PP2C family protein-serine/threonine phosphatase</fullName>
        <ecNumber evidence="4">3.1.3.16</ecNumber>
    </submittedName>
</protein>
<dbReference type="RefSeq" id="WP_109278921.1">
    <property type="nucleotide sequence ID" value="NZ_JBFAUK010000007.1"/>
</dbReference>
<dbReference type="PANTHER" id="PTHR43156:SF2">
    <property type="entry name" value="STAGE II SPORULATION PROTEIN E"/>
    <property type="match status" value="1"/>
</dbReference>
<dbReference type="Proteomes" id="UP001552594">
    <property type="component" value="Unassembled WGS sequence"/>
</dbReference>
<dbReference type="EC" id="3.1.3.16" evidence="4"/>
<keyword evidence="2" id="KW-1133">Transmembrane helix</keyword>
<evidence type="ECO:0000313" key="5">
    <source>
        <dbReference type="Proteomes" id="UP001552594"/>
    </source>
</evidence>
<dbReference type="Gene3D" id="3.60.40.10">
    <property type="entry name" value="PPM-type phosphatase domain"/>
    <property type="match status" value="1"/>
</dbReference>
<dbReference type="GO" id="GO:0004722">
    <property type="term" value="F:protein serine/threonine phosphatase activity"/>
    <property type="evidence" value="ECO:0007669"/>
    <property type="project" value="UniProtKB-EC"/>
</dbReference>
<sequence length="391" mass="41316">MSRTGAMSWRRGLVFLLPGLWVLAVVLWELLSPLGTRFIELLAAAPAIACAGTGRRQCVLMGGGCALLALLPFGGHDVPSGTRLGTCCAILVVVAASYLTTGRRLRLAAELEWFKEIATTTQRALLRPVPPRLAQLALAGGHLSATRGSLLGGDLYEALATPHGVRVVIGDVRGHGLPALATVAALLGSFRDAAHDEAELPDVLRRLERSLQRHLAADRTGHPTEGQDGAGAEEFATLLLLEIRPRDEVLVLNCGHPWPHRLTTAVTGGRCALTEAPGEPLPPLGMFPLPARLPPQRLHPLRPGEALVLHTDGAEDARDPGGGFFPLTLALTEAAREDRLVPGLVVQRVQTALLAHTGGPLADDVALLVLYHQPLALPTPHPPLASSSPCP</sequence>
<gene>
    <name evidence="4" type="ORF">AB0L16_12080</name>
</gene>
<feature type="domain" description="PPM-type phosphatase" evidence="3">
    <location>
        <begin position="138"/>
        <end position="372"/>
    </location>
</feature>
<keyword evidence="2" id="KW-0812">Transmembrane</keyword>
<accession>A0ABV3JWG7</accession>
<proteinExistence type="predicted"/>
<keyword evidence="1 4" id="KW-0378">Hydrolase</keyword>
<name>A0ABV3JWG7_STRON</name>
<evidence type="ECO:0000313" key="4">
    <source>
        <dbReference type="EMBL" id="MEV5507199.1"/>
    </source>
</evidence>
<dbReference type="PANTHER" id="PTHR43156">
    <property type="entry name" value="STAGE II SPORULATION PROTEIN E-RELATED"/>
    <property type="match status" value="1"/>
</dbReference>
<feature type="transmembrane region" description="Helical" evidence="2">
    <location>
        <begin position="12"/>
        <end position="28"/>
    </location>
</feature>
<dbReference type="SMART" id="SM00331">
    <property type="entry name" value="PP2C_SIG"/>
    <property type="match status" value="1"/>
</dbReference>
<dbReference type="EMBL" id="JBFAUK010000007">
    <property type="protein sequence ID" value="MEV5507199.1"/>
    <property type="molecule type" value="Genomic_DNA"/>
</dbReference>
<dbReference type="Pfam" id="PF07228">
    <property type="entry name" value="SpoIIE"/>
    <property type="match status" value="1"/>
</dbReference>
<keyword evidence="5" id="KW-1185">Reference proteome</keyword>
<evidence type="ECO:0000256" key="2">
    <source>
        <dbReference type="SAM" id="Phobius"/>
    </source>
</evidence>